<comment type="caution">
    <text evidence="2">The sequence shown here is derived from an EMBL/GenBank/DDBJ whole genome shotgun (WGS) entry which is preliminary data.</text>
</comment>
<evidence type="ECO:0000256" key="1">
    <source>
        <dbReference type="SAM" id="MobiDB-lite"/>
    </source>
</evidence>
<protein>
    <submittedName>
        <fullName evidence="2">Uncharacterized protein</fullName>
    </submittedName>
</protein>
<accession>A0A415T331</accession>
<organism evidence="2 3">
    <name type="scientific">Phocaeicola plebeius</name>
    <dbReference type="NCBI Taxonomy" id="310297"/>
    <lineage>
        <taxon>Bacteria</taxon>
        <taxon>Pseudomonadati</taxon>
        <taxon>Bacteroidota</taxon>
        <taxon>Bacteroidia</taxon>
        <taxon>Bacteroidales</taxon>
        <taxon>Bacteroidaceae</taxon>
        <taxon>Phocaeicola</taxon>
    </lineage>
</organism>
<name>A0A415T331_9BACT</name>
<dbReference type="EMBL" id="QRQK01000020">
    <property type="protein sequence ID" value="RHM95703.1"/>
    <property type="molecule type" value="Genomic_DNA"/>
</dbReference>
<feature type="region of interest" description="Disordered" evidence="1">
    <location>
        <begin position="1"/>
        <end position="23"/>
    </location>
</feature>
<dbReference type="AlphaFoldDB" id="A0A415T331"/>
<evidence type="ECO:0000313" key="2">
    <source>
        <dbReference type="EMBL" id="RHM95703.1"/>
    </source>
</evidence>
<dbReference type="Proteomes" id="UP000285109">
    <property type="component" value="Unassembled WGS sequence"/>
</dbReference>
<proteinExistence type="predicted"/>
<sequence>MAGTFRKESSVPMKRNPAPIIPAGAGYVRADTRLKEESRTGFMDGWPDTPTSSWWPNSGNAEPT</sequence>
<reference evidence="2 3" key="1">
    <citation type="submission" date="2018-08" db="EMBL/GenBank/DDBJ databases">
        <title>A genome reference for cultivated species of the human gut microbiota.</title>
        <authorList>
            <person name="Zou Y."/>
            <person name="Xue W."/>
            <person name="Luo G."/>
        </authorList>
    </citation>
    <scope>NUCLEOTIDE SEQUENCE [LARGE SCALE GENOMIC DNA]</scope>
    <source>
        <strain evidence="2 3">AF31-28B-AC</strain>
    </source>
</reference>
<gene>
    <name evidence="2" type="ORF">DWZ34_10770</name>
</gene>
<evidence type="ECO:0000313" key="3">
    <source>
        <dbReference type="Proteomes" id="UP000285109"/>
    </source>
</evidence>
<feature type="region of interest" description="Disordered" evidence="1">
    <location>
        <begin position="38"/>
        <end position="64"/>
    </location>
</feature>
<feature type="compositionally biased region" description="Polar residues" evidence="1">
    <location>
        <begin position="49"/>
        <end position="64"/>
    </location>
</feature>